<protein>
    <submittedName>
        <fullName evidence="4">Damage-inducible protein DinB</fullName>
    </submittedName>
</protein>
<dbReference type="OrthoDB" id="9811413at2"/>
<dbReference type="KEGG" id="als:DJ013_18320"/>
<dbReference type="Pfam" id="PF05163">
    <property type="entry name" value="DinB"/>
    <property type="match status" value="1"/>
</dbReference>
<dbReference type="InterPro" id="IPR007837">
    <property type="entry name" value="DinB"/>
</dbReference>
<sequence>MKAFFKEIFEYNHHFNQKLISELIKHKDELPERTSTLLCHNINAHQIWNARLMFTTPFGVNQTYSCQKASQIDSINLENSLKIIKDLDMDMKITYTNPKGETFVNTVQDILFHTINHHTHHKGQIISDFRQAGIEPIMIDYIFLKRGGFSKS</sequence>
<organism evidence="4 5">
    <name type="scientific">Arcticibacterium luteifluviistationis</name>
    <dbReference type="NCBI Taxonomy" id="1784714"/>
    <lineage>
        <taxon>Bacteria</taxon>
        <taxon>Pseudomonadati</taxon>
        <taxon>Bacteroidota</taxon>
        <taxon>Cytophagia</taxon>
        <taxon>Cytophagales</taxon>
        <taxon>Leadbetterellaceae</taxon>
        <taxon>Arcticibacterium</taxon>
    </lineage>
</organism>
<evidence type="ECO:0000313" key="4">
    <source>
        <dbReference type="EMBL" id="AWW00016.1"/>
    </source>
</evidence>
<evidence type="ECO:0000256" key="1">
    <source>
        <dbReference type="ARBA" id="ARBA00008635"/>
    </source>
</evidence>
<feature type="binding site" evidence="3">
    <location>
        <position position="121"/>
    </location>
    <ligand>
        <name>a divalent metal cation</name>
        <dbReference type="ChEBI" id="CHEBI:60240"/>
    </ligand>
</feature>
<reference evidence="4 5" key="1">
    <citation type="submission" date="2018-05" db="EMBL/GenBank/DDBJ databases">
        <title>Complete genome sequence of Arcticibacterium luteifluviistationis SM1504T, a cytophagaceae bacterium isolated from Arctic surface seawater.</title>
        <authorList>
            <person name="Li Y."/>
            <person name="Qin Q.-L."/>
        </authorList>
    </citation>
    <scope>NUCLEOTIDE SEQUENCE [LARGE SCALE GENOMIC DNA]</scope>
    <source>
        <strain evidence="4 5">SM1504</strain>
    </source>
</reference>
<dbReference type="AlphaFoldDB" id="A0A2Z4GG39"/>
<evidence type="ECO:0000256" key="2">
    <source>
        <dbReference type="ARBA" id="ARBA00022723"/>
    </source>
</evidence>
<dbReference type="RefSeq" id="WP_111373383.1">
    <property type="nucleotide sequence ID" value="NZ_CP029480.1"/>
</dbReference>
<dbReference type="Proteomes" id="UP000249873">
    <property type="component" value="Chromosome"/>
</dbReference>
<feature type="binding site" evidence="3">
    <location>
        <position position="40"/>
    </location>
    <ligand>
        <name>a divalent metal cation</name>
        <dbReference type="ChEBI" id="CHEBI:60240"/>
    </ligand>
</feature>
<accession>A0A2Z4GG39</accession>
<evidence type="ECO:0000313" key="5">
    <source>
        <dbReference type="Proteomes" id="UP000249873"/>
    </source>
</evidence>
<proteinExistence type="inferred from homology"/>
<name>A0A2Z4GG39_9BACT</name>
<keyword evidence="5" id="KW-1185">Reference proteome</keyword>
<dbReference type="Gene3D" id="1.20.120.450">
    <property type="entry name" value="dinb family like domain"/>
    <property type="match status" value="1"/>
</dbReference>
<dbReference type="SUPFAM" id="SSF109854">
    <property type="entry name" value="DinB/YfiT-like putative metalloenzymes"/>
    <property type="match status" value="1"/>
</dbReference>
<dbReference type="PANTHER" id="PTHR37302:SF3">
    <property type="entry name" value="DAMAGE-INDUCIBLE PROTEIN DINB"/>
    <property type="match status" value="1"/>
</dbReference>
<comment type="similarity">
    <text evidence="1">Belongs to the DinB family.</text>
</comment>
<keyword evidence="2 3" id="KW-0479">Metal-binding</keyword>
<dbReference type="InterPro" id="IPR034660">
    <property type="entry name" value="DinB/YfiT-like"/>
</dbReference>
<dbReference type="EMBL" id="CP029480">
    <property type="protein sequence ID" value="AWW00016.1"/>
    <property type="molecule type" value="Genomic_DNA"/>
</dbReference>
<evidence type="ECO:0000256" key="3">
    <source>
        <dbReference type="PIRSR" id="PIRSR607837-1"/>
    </source>
</evidence>
<gene>
    <name evidence="4" type="ORF">DJ013_18320</name>
</gene>
<dbReference type="PANTHER" id="PTHR37302">
    <property type="entry name" value="SLR1116 PROTEIN"/>
    <property type="match status" value="1"/>
</dbReference>
<dbReference type="GO" id="GO:0046872">
    <property type="term" value="F:metal ion binding"/>
    <property type="evidence" value="ECO:0007669"/>
    <property type="project" value="UniProtKB-KW"/>
</dbReference>
<feature type="binding site" evidence="3">
    <location>
        <position position="117"/>
    </location>
    <ligand>
        <name>a divalent metal cation</name>
        <dbReference type="ChEBI" id="CHEBI:60240"/>
    </ligand>
</feature>